<sequence length="136" mass="15325">MIRLLFSLLLFTSHLCASDEPQNFWRLNIYDNSGQLTSNAVINLTKTPANACLDGKWFQVKVLEFDAMEAETFPFTNQLSYRFDGNKILLGRNNRCDSYAQLAGELNGNTISGNYFSFGLGWSKDLGTFSMSKVDI</sequence>
<accession>A0A075NXN8</accession>
<dbReference type="Proteomes" id="UP000056090">
    <property type="component" value="Chromosome"/>
</dbReference>
<evidence type="ECO:0000313" key="3">
    <source>
        <dbReference type="Proteomes" id="UP000056090"/>
    </source>
</evidence>
<evidence type="ECO:0000256" key="1">
    <source>
        <dbReference type="SAM" id="SignalP"/>
    </source>
</evidence>
<dbReference type="KEGG" id="aal:EP13_05935"/>
<dbReference type="EMBL" id="CP008849">
    <property type="protein sequence ID" value="AIF98276.1"/>
    <property type="molecule type" value="Genomic_DNA"/>
</dbReference>
<feature type="signal peptide" evidence="1">
    <location>
        <begin position="1"/>
        <end position="17"/>
    </location>
</feature>
<keyword evidence="1" id="KW-0732">Signal</keyword>
<feature type="chain" id="PRO_5001708714" evidence="1">
    <location>
        <begin position="18"/>
        <end position="136"/>
    </location>
</feature>
<proteinExistence type="predicted"/>
<dbReference type="RefSeq" id="WP_044056470.1">
    <property type="nucleotide sequence ID" value="NZ_CP008849.1"/>
</dbReference>
<name>A0A075NXN8_9ALTE</name>
<dbReference type="GeneID" id="78254459"/>
<dbReference type="eggNOG" id="ENOG502ZWJD">
    <property type="taxonomic scope" value="Bacteria"/>
</dbReference>
<dbReference type="AlphaFoldDB" id="A0A075NXN8"/>
<keyword evidence="3" id="KW-1185">Reference proteome</keyword>
<evidence type="ECO:0000313" key="2">
    <source>
        <dbReference type="EMBL" id="AIF98276.1"/>
    </source>
</evidence>
<gene>
    <name evidence="2" type="ORF">EP13_05935</name>
</gene>
<reference evidence="2 3" key="1">
    <citation type="submission" date="2014-06" db="EMBL/GenBank/DDBJ databases">
        <title>Genomes of Alteromonas australica, a world apart.</title>
        <authorList>
            <person name="Gonzaga A."/>
            <person name="Lopez-Perez M."/>
            <person name="Rodriguez-Valera F."/>
        </authorList>
    </citation>
    <scope>NUCLEOTIDE SEQUENCE [LARGE SCALE GENOMIC DNA]</scope>
    <source>
        <strain evidence="2 3">H 17</strain>
    </source>
</reference>
<protein>
    <submittedName>
        <fullName evidence="2">Uncharacterized protein</fullName>
    </submittedName>
</protein>
<organism evidence="2 3">
    <name type="scientific">Alteromonas australica</name>
    <dbReference type="NCBI Taxonomy" id="589873"/>
    <lineage>
        <taxon>Bacteria</taxon>
        <taxon>Pseudomonadati</taxon>
        <taxon>Pseudomonadota</taxon>
        <taxon>Gammaproteobacteria</taxon>
        <taxon>Alteromonadales</taxon>
        <taxon>Alteromonadaceae</taxon>
        <taxon>Alteromonas/Salinimonas group</taxon>
        <taxon>Alteromonas</taxon>
    </lineage>
</organism>